<dbReference type="Pfam" id="PF13628">
    <property type="entry name" value="DUF4142"/>
    <property type="match status" value="1"/>
</dbReference>
<feature type="domain" description="DUF4142" evidence="2">
    <location>
        <begin position="38"/>
        <end position="173"/>
    </location>
</feature>
<proteinExistence type="predicted"/>
<comment type="caution">
    <text evidence="3">The sequence shown here is derived from an EMBL/GenBank/DDBJ whole genome shotgun (WGS) entry which is preliminary data.</text>
</comment>
<dbReference type="RefSeq" id="WP_182960411.1">
    <property type="nucleotide sequence ID" value="NZ_JABEQM010000013.1"/>
</dbReference>
<feature type="chain" id="PRO_5031446555" evidence="1">
    <location>
        <begin position="21"/>
        <end position="189"/>
    </location>
</feature>
<dbReference type="InterPro" id="IPR012347">
    <property type="entry name" value="Ferritin-like"/>
</dbReference>
<gene>
    <name evidence="3" type="ORF">HLH28_14420</name>
</gene>
<dbReference type="Proteomes" id="UP000578030">
    <property type="component" value="Unassembled WGS sequence"/>
</dbReference>
<sequence length="189" mass="20377">MKTYARWLFAASILPLAACAGAPKAPPAPPPPPPFAEADATFVEKASVANTFEIATARLADTRSHNAKVKAFAAQMVSDHSANQDKLGAIATQHGVTLPTDLSTDEEKTVDDLKAETGRKFDRDFLAVQVQGHTDALSLFQAEAQNTTDADLKSYATDTATTVQSHLDMARSLSTPTHARHGRYHHHHH</sequence>
<evidence type="ECO:0000256" key="1">
    <source>
        <dbReference type="SAM" id="SignalP"/>
    </source>
</evidence>
<keyword evidence="1" id="KW-0732">Signal</keyword>
<protein>
    <submittedName>
        <fullName evidence="3">DUF4142 domain-containing protein</fullName>
    </submittedName>
</protein>
<accession>A0A7W4PM95</accession>
<evidence type="ECO:0000313" key="3">
    <source>
        <dbReference type="EMBL" id="MBB2202748.1"/>
    </source>
</evidence>
<keyword evidence="4" id="KW-1185">Reference proteome</keyword>
<evidence type="ECO:0000313" key="4">
    <source>
        <dbReference type="Proteomes" id="UP000578030"/>
    </source>
</evidence>
<dbReference type="AlphaFoldDB" id="A0A7W4PM95"/>
<name>A0A7W4PM95_9PROT</name>
<dbReference type="InterPro" id="IPR025419">
    <property type="entry name" value="DUF4142"/>
</dbReference>
<dbReference type="PANTHER" id="PTHR38593:SF1">
    <property type="entry name" value="BLR2558 PROTEIN"/>
    <property type="match status" value="1"/>
</dbReference>
<feature type="signal peptide" evidence="1">
    <location>
        <begin position="1"/>
        <end position="20"/>
    </location>
</feature>
<reference evidence="3 4" key="1">
    <citation type="submission" date="2020-04" db="EMBL/GenBank/DDBJ databases">
        <title>Description of novel Gluconacetobacter.</title>
        <authorList>
            <person name="Sombolestani A."/>
        </authorList>
    </citation>
    <scope>NUCLEOTIDE SEQUENCE [LARGE SCALE GENOMIC DNA]</scope>
    <source>
        <strain evidence="3 4">LMG 27802</strain>
    </source>
</reference>
<dbReference type="EMBL" id="JABEQM010000013">
    <property type="protein sequence ID" value="MBB2202748.1"/>
    <property type="molecule type" value="Genomic_DNA"/>
</dbReference>
<dbReference type="PANTHER" id="PTHR38593">
    <property type="entry name" value="BLR2558 PROTEIN"/>
    <property type="match status" value="1"/>
</dbReference>
<evidence type="ECO:0000259" key="2">
    <source>
        <dbReference type="Pfam" id="PF13628"/>
    </source>
</evidence>
<dbReference type="Gene3D" id="1.20.1260.10">
    <property type="match status" value="1"/>
</dbReference>
<organism evidence="3 4">
    <name type="scientific">Gluconacetobacter tumulisoli</name>
    <dbReference type="NCBI Taxonomy" id="1286189"/>
    <lineage>
        <taxon>Bacteria</taxon>
        <taxon>Pseudomonadati</taxon>
        <taxon>Pseudomonadota</taxon>
        <taxon>Alphaproteobacteria</taxon>
        <taxon>Acetobacterales</taxon>
        <taxon>Acetobacteraceae</taxon>
        <taxon>Gluconacetobacter</taxon>
    </lineage>
</organism>